<dbReference type="OrthoDB" id="9999898at2"/>
<protein>
    <submittedName>
        <fullName evidence="1">Uncharacterized protein</fullName>
    </submittedName>
</protein>
<proteinExistence type="predicted"/>
<dbReference type="EMBL" id="CP000515">
    <property type="protein sequence ID" value="ABM21033.1"/>
    <property type="molecule type" value="Genomic_DNA"/>
</dbReference>
<evidence type="ECO:0000313" key="2">
    <source>
        <dbReference type="Proteomes" id="UP000000998"/>
    </source>
</evidence>
<sequence length="368" mass="40509">MNAYELTDTTVQQLQRVATNMHIGVRYLEGLSLSLNWKADFAQEIKELGDKLYRFALDGSPGELASTAFMDAMREGSRLSSRAWSSMLEKTSLDAVMPGITKLEGAAENLLNNLPCEGTPNLKTILLSERERVVSANIDDLTPFERLKHQHDLKAIGTGLDAADHIESERAEVSTPRISVKVSALNVEFVNEPILRSWVNAMSIRGALPANADFFEPFLEHVDKHFHADQSICKKLGEAWMNACPQVEPEGLSVAATAILASACSSRLESLEHSAADSVRNILAEAYREMSARNTKLSPVHEAKSQSEELGALAVQLPKLADQLAWVERDLAYGAAKTSIQELLKTMERVSEKAESLLREENAEGPRP</sequence>
<gene>
    <name evidence="1" type="ordered locus">Maqu_4182</name>
</gene>
<evidence type="ECO:0000313" key="1">
    <source>
        <dbReference type="EMBL" id="ABM21033.1"/>
    </source>
</evidence>
<dbReference type="AlphaFoldDB" id="A1U7R4"/>
<reference evidence="2" key="1">
    <citation type="journal article" date="2011" name="Appl. Environ. Microbiol.">
        <title>Genomic potential of Marinobacter aquaeolei, a biogeochemical 'opportunitroph'.</title>
        <authorList>
            <person name="Singer E."/>
            <person name="Webb E.A."/>
            <person name="Nelson W.C."/>
            <person name="Heidelberg J.F."/>
            <person name="Ivanova N."/>
            <person name="Pati A."/>
            <person name="Edwards K.J."/>
        </authorList>
    </citation>
    <scope>NUCLEOTIDE SEQUENCE [LARGE SCALE GENOMIC DNA]</scope>
    <source>
        <strain evidence="2">ATCC 700491 / DSM 11845 / VT8</strain>
    </source>
</reference>
<name>A1U7R4_MARN8</name>
<dbReference type="KEGG" id="maq:Maqu_4182"/>
<dbReference type="Proteomes" id="UP000000998">
    <property type="component" value="Plasmid pMAQU01"/>
</dbReference>
<organism evidence="1 2">
    <name type="scientific">Marinobacter nauticus (strain ATCC 700491 / DSM 11845 / VT8)</name>
    <name type="common">Marinobacter aquaeolei</name>
    <dbReference type="NCBI Taxonomy" id="351348"/>
    <lineage>
        <taxon>Bacteria</taxon>
        <taxon>Pseudomonadati</taxon>
        <taxon>Pseudomonadota</taxon>
        <taxon>Gammaproteobacteria</taxon>
        <taxon>Pseudomonadales</taxon>
        <taxon>Marinobacteraceae</taxon>
        <taxon>Marinobacter</taxon>
    </lineage>
</organism>
<keyword evidence="1" id="KW-0614">Plasmid</keyword>
<dbReference type="RefSeq" id="WP_011783320.1">
    <property type="nucleotide sequence ID" value="NC_008738.1"/>
</dbReference>
<geneLocation type="plasmid" evidence="1 2">
    <name>pMAQU01</name>
</geneLocation>
<dbReference type="HOGENOM" id="CLU_751852_0_0_6"/>
<accession>A1U7R4</accession>